<sequence length="320" mass="32642">MRGGFQGGPAGHQGGFHGGNIVKETATVLGIEESAVQASLQEGKTLLEIATAAGLTEDDFVAKLVAAETAAIDEQVTAGSLTQDQADQIKTDLSSRVKQQVENKGFGNRGGFPGGNGGPMGGQRGPGGFGGGLEKEAATILGVEESSIQDSLKDGKTLVQVAEAAGMTEADFLAKLVEAKQTAIAADVTAGKITQEQADKMTGNLSDHLKQQIENPRPQGGPGGRPDGGRGFGGGMMGSSEALTTILGMTQDELKTERDAGKSIVEIAAAKGISEDDLISKLKESMTDALKKFVEDTHQKPAAPAPDASAAPTADSSAIN</sequence>
<evidence type="ECO:0000313" key="2">
    <source>
        <dbReference type="EMBL" id="UJF32861.1"/>
    </source>
</evidence>
<feature type="compositionally biased region" description="Gly residues" evidence="1">
    <location>
        <begin position="220"/>
        <end position="237"/>
    </location>
</feature>
<gene>
    <name evidence="2" type="ORF">L0M14_25330</name>
</gene>
<feature type="compositionally biased region" description="Low complexity" evidence="1">
    <location>
        <begin position="301"/>
        <end position="320"/>
    </location>
</feature>
<organism evidence="2 3">
    <name type="scientific">Paenibacillus hexagrammi</name>
    <dbReference type="NCBI Taxonomy" id="2908839"/>
    <lineage>
        <taxon>Bacteria</taxon>
        <taxon>Bacillati</taxon>
        <taxon>Bacillota</taxon>
        <taxon>Bacilli</taxon>
        <taxon>Bacillales</taxon>
        <taxon>Paenibacillaceae</taxon>
        <taxon>Paenibacillus</taxon>
    </lineage>
</organism>
<evidence type="ECO:0008006" key="4">
    <source>
        <dbReference type="Google" id="ProtNLM"/>
    </source>
</evidence>
<evidence type="ECO:0000256" key="1">
    <source>
        <dbReference type="SAM" id="MobiDB-lite"/>
    </source>
</evidence>
<dbReference type="EMBL" id="CP090978">
    <property type="protein sequence ID" value="UJF32861.1"/>
    <property type="molecule type" value="Genomic_DNA"/>
</dbReference>
<feature type="compositionally biased region" description="Gly residues" evidence="1">
    <location>
        <begin position="107"/>
        <end position="132"/>
    </location>
</feature>
<protein>
    <recommendedName>
        <fullName evidence="4">LysM domain-containing protein</fullName>
    </recommendedName>
</protein>
<reference evidence="2 3" key="1">
    <citation type="journal article" date="2024" name="Int. J. Syst. Evol. Microbiol.">
        <title>Paenibacillus hexagrammi sp. nov., a novel bacterium isolated from the gut content of Hexagrammos agrammus.</title>
        <authorList>
            <person name="Jung H.K."/>
            <person name="Kim D.G."/>
            <person name="Zin H."/>
            <person name="Park J."/>
            <person name="Jung H."/>
            <person name="Kim Y.O."/>
            <person name="Kong H.J."/>
            <person name="Kim J.W."/>
            <person name="Kim Y.S."/>
        </authorList>
    </citation>
    <scope>NUCLEOTIDE SEQUENCE [LARGE SCALE GENOMIC DNA]</scope>
    <source>
        <strain evidence="2 3">YPD9-1</strain>
    </source>
</reference>
<feature type="region of interest" description="Disordered" evidence="1">
    <location>
        <begin position="102"/>
        <end position="133"/>
    </location>
</feature>
<name>A0ABY3SG13_9BACL</name>
<feature type="region of interest" description="Disordered" evidence="1">
    <location>
        <begin position="212"/>
        <end position="237"/>
    </location>
</feature>
<proteinExistence type="predicted"/>
<keyword evidence="3" id="KW-1185">Reference proteome</keyword>
<accession>A0ABY3SG13</accession>
<dbReference type="RefSeq" id="WP_235119204.1">
    <property type="nucleotide sequence ID" value="NZ_CP090978.1"/>
</dbReference>
<evidence type="ECO:0000313" key="3">
    <source>
        <dbReference type="Proteomes" id="UP001649230"/>
    </source>
</evidence>
<feature type="region of interest" description="Disordered" evidence="1">
    <location>
        <begin position="293"/>
        <end position="320"/>
    </location>
</feature>
<dbReference type="Proteomes" id="UP001649230">
    <property type="component" value="Chromosome"/>
</dbReference>